<dbReference type="SMART" id="SM00235">
    <property type="entry name" value="ZnMc"/>
    <property type="match status" value="1"/>
</dbReference>
<feature type="binding site" evidence="11">
    <location>
        <position position="220"/>
    </location>
    <ligand>
        <name>Zn(2+)</name>
        <dbReference type="ChEBI" id="CHEBI:29105"/>
        <label>1</label>
    </ligand>
</feature>
<protein>
    <submittedName>
        <fullName evidence="15">Peptidase M10</fullName>
    </submittedName>
</protein>
<keyword evidence="16" id="KW-1185">Reference proteome</keyword>
<dbReference type="PRINTS" id="PR00138">
    <property type="entry name" value="MATRIXIN"/>
</dbReference>
<evidence type="ECO:0000313" key="15">
    <source>
        <dbReference type="EMBL" id="OVA14348.1"/>
    </source>
</evidence>
<name>A0A200QV47_MACCD</name>
<dbReference type="AlphaFoldDB" id="A0A200QV47"/>
<keyword evidence="5" id="KW-0378">Hydrolase</keyword>
<dbReference type="InterPro" id="IPR002477">
    <property type="entry name" value="Peptidoglycan-bd-like"/>
</dbReference>
<evidence type="ECO:0000256" key="6">
    <source>
        <dbReference type="ARBA" id="ARBA00022833"/>
    </source>
</evidence>
<dbReference type="InterPro" id="IPR021158">
    <property type="entry name" value="Pept_M10A_Zn_BS"/>
</dbReference>
<dbReference type="GO" id="GO:0030574">
    <property type="term" value="P:collagen catabolic process"/>
    <property type="evidence" value="ECO:0007669"/>
    <property type="project" value="TreeGrafter"/>
</dbReference>
<evidence type="ECO:0000256" key="2">
    <source>
        <dbReference type="ARBA" id="ARBA00022670"/>
    </source>
</evidence>
<dbReference type="EMBL" id="MVGT01001055">
    <property type="protein sequence ID" value="OVA14348.1"/>
    <property type="molecule type" value="Genomic_DNA"/>
</dbReference>
<keyword evidence="3 11" id="KW-0479">Metal-binding</keyword>
<accession>A0A200QV47</accession>
<dbReference type="Proteomes" id="UP000195402">
    <property type="component" value="Unassembled WGS sequence"/>
</dbReference>
<dbReference type="GO" id="GO:0004222">
    <property type="term" value="F:metalloendopeptidase activity"/>
    <property type="evidence" value="ECO:0007669"/>
    <property type="project" value="InterPro"/>
</dbReference>
<feature type="domain" description="Peptidase metallopeptidase" evidence="14">
    <location>
        <begin position="155"/>
        <end position="314"/>
    </location>
</feature>
<comment type="cofactor">
    <cofactor evidence="11">
        <name>Ca(2+)</name>
        <dbReference type="ChEBI" id="CHEBI:29108"/>
    </cofactor>
    <text evidence="11">Can bind about 5 Ca(2+) ions per subunit.</text>
</comment>
<dbReference type="InterPro" id="IPR033739">
    <property type="entry name" value="M10A_MMP"/>
</dbReference>
<evidence type="ECO:0000256" key="11">
    <source>
        <dbReference type="PIRSR" id="PIRSR621190-2"/>
    </source>
</evidence>
<dbReference type="InterPro" id="IPR006026">
    <property type="entry name" value="Peptidase_Metallo"/>
</dbReference>
<evidence type="ECO:0000256" key="4">
    <source>
        <dbReference type="ARBA" id="ARBA00022729"/>
    </source>
</evidence>
<dbReference type="Pfam" id="PF00413">
    <property type="entry name" value="Peptidase_M10"/>
    <property type="match status" value="1"/>
</dbReference>
<evidence type="ECO:0000256" key="13">
    <source>
        <dbReference type="SAM" id="SignalP"/>
    </source>
</evidence>
<feature type="short sequence motif" description="Cysteine switch" evidence="12">
    <location>
        <begin position="116"/>
        <end position="147"/>
    </location>
</feature>
<comment type="cofactor">
    <cofactor evidence="11">
        <name>Zn(2+)</name>
        <dbReference type="ChEBI" id="CHEBI:29105"/>
    </cofactor>
    <text evidence="11">Binds 2 Zn(2+) ions per subunit.</text>
</comment>
<dbReference type="PANTHER" id="PTHR10201:SF213">
    <property type="entry name" value="METALLOENDOPROTEINASE 2-MMP-LIKE"/>
    <property type="match status" value="1"/>
</dbReference>
<dbReference type="FunFam" id="3.40.390.10:FF:000018">
    <property type="entry name" value="Metalloendoproteinase 1"/>
    <property type="match status" value="1"/>
</dbReference>
<feature type="signal peptide" evidence="13">
    <location>
        <begin position="1"/>
        <end position="29"/>
    </location>
</feature>
<evidence type="ECO:0000256" key="1">
    <source>
        <dbReference type="ARBA" id="ARBA00009614"/>
    </source>
</evidence>
<comment type="similarity">
    <text evidence="1">Belongs to the peptidase M10A family. Matrix metalloproteinases (MMPs) subfamily.</text>
</comment>
<dbReference type="SUPFAM" id="SSF47090">
    <property type="entry name" value="PGBD-like"/>
    <property type="match status" value="1"/>
</dbReference>
<evidence type="ECO:0000256" key="3">
    <source>
        <dbReference type="ARBA" id="ARBA00022723"/>
    </source>
</evidence>
<keyword evidence="2" id="KW-0645">Protease</keyword>
<dbReference type="PROSITE" id="PS00546">
    <property type="entry name" value="CYSTEINE_SWITCH"/>
    <property type="match status" value="1"/>
</dbReference>
<dbReference type="InterPro" id="IPR001818">
    <property type="entry name" value="Pept_M10_metallopeptidase"/>
</dbReference>
<dbReference type="GO" id="GO:0031012">
    <property type="term" value="C:extracellular matrix"/>
    <property type="evidence" value="ECO:0007669"/>
    <property type="project" value="InterPro"/>
</dbReference>
<keyword evidence="8" id="KW-0865">Zymogen</keyword>
<feature type="binding site" evidence="11">
    <location>
        <position position="273"/>
    </location>
    <ligand>
        <name>Zn(2+)</name>
        <dbReference type="ChEBI" id="CHEBI:29105"/>
        <label>2</label>
        <note>catalytic</note>
    </ligand>
</feature>
<feature type="binding site" evidence="11">
    <location>
        <position position="269"/>
    </location>
    <ligand>
        <name>Zn(2+)</name>
        <dbReference type="ChEBI" id="CHEBI:29105"/>
        <label>2</label>
        <note>catalytic</note>
    </ligand>
</feature>
<feature type="binding site" evidence="11">
    <location>
        <position position="287"/>
    </location>
    <ligand>
        <name>Zn(2+)</name>
        <dbReference type="ChEBI" id="CHEBI:29105"/>
        <label>2</label>
        <note>catalytic</note>
    </ligand>
</feature>
<comment type="caution">
    <text evidence="15">The sequence shown here is derived from an EMBL/GenBank/DDBJ whole genome shotgun (WGS) entry which is preliminary data.</text>
</comment>
<dbReference type="InterPro" id="IPR024079">
    <property type="entry name" value="MetalloPept_cat_dom_sf"/>
</dbReference>
<dbReference type="OrthoDB" id="406838at2759"/>
<proteinExistence type="inferred from homology"/>
<feature type="chain" id="PRO_5012849167" evidence="13">
    <location>
        <begin position="30"/>
        <end position="314"/>
    </location>
</feature>
<keyword evidence="4 13" id="KW-0732">Signal</keyword>
<evidence type="ECO:0000256" key="5">
    <source>
        <dbReference type="ARBA" id="ARBA00022801"/>
    </source>
</evidence>
<gene>
    <name evidence="15" type="ORF">BVC80_9023g49</name>
</gene>
<dbReference type="CDD" id="cd04278">
    <property type="entry name" value="ZnMc_MMP"/>
    <property type="match status" value="1"/>
</dbReference>
<evidence type="ECO:0000313" key="16">
    <source>
        <dbReference type="Proteomes" id="UP000195402"/>
    </source>
</evidence>
<evidence type="ECO:0000259" key="14">
    <source>
        <dbReference type="SMART" id="SM00235"/>
    </source>
</evidence>
<dbReference type="SUPFAM" id="SSF55486">
    <property type="entry name" value="Metalloproteases ('zincins'), catalytic domain"/>
    <property type="match status" value="1"/>
</dbReference>
<dbReference type="InterPro" id="IPR036365">
    <property type="entry name" value="PGBD-like_sf"/>
</dbReference>
<dbReference type="InParanoid" id="A0A200QV47"/>
<dbReference type="InterPro" id="IPR021190">
    <property type="entry name" value="Pept_M10A"/>
</dbReference>
<evidence type="ECO:0000256" key="10">
    <source>
        <dbReference type="PIRSR" id="PIRSR621190-1"/>
    </source>
</evidence>
<dbReference type="PANTHER" id="PTHR10201">
    <property type="entry name" value="MATRIX METALLOPROTEINASE"/>
    <property type="match status" value="1"/>
</dbReference>
<evidence type="ECO:0000256" key="12">
    <source>
        <dbReference type="PIRSR" id="PIRSR621190-5"/>
    </source>
</evidence>
<feature type="binding site" evidence="11">
    <location>
        <position position="222"/>
    </location>
    <ligand>
        <name>Zn(2+)</name>
        <dbReference type="ChEBI" id="CHEBI:29105"/>
        <label>1</label>
    </ligand>
</feature>
<reference evidence="15 16" key="1">
    <citation type="journal article" date="2017" name="Mol. Plant">
        <title>The Genome of Medicinal Plant Macleaya cordata Provides New Insights into Benzylisoquinoline Alkaloids Metabolism.</title>
        <authorList>
            <person name="Liu X."/>
            <person name="Liu Y."/>
            <person name="Huang P."/>
            <person name="Ma Y."/>
            <person name="Qing Z."/>
            <person name="Tang Q."/>
            <person name="Cao H."/>
            <person name="Cheng P."/>
            <person name="Zheng Y."/>
            <person name="Yuan Z."/>
            <person name="Zhou Y."/>
            <person name="Liu J."/>
            <person name="Tang Z."/>
            <person name="Zhuo Y."/>
            <person name="Zhang Y."/>
            <person name="Yu L."/>
            <person name="Huang J."/>
            <person name="Yang P."/>
            <person name="Peng Q."/>
            <person name="Zhang J."/>
            <person name="Jiang W."/>
            <person name="Zhang Z."/>
            <person name="Lin K."/>
            <person name="Ro D.K."/>
            <person name="Chen X."/>
            <person name="Xiong X."/>
            <person name="Shang Y."/>
            <person name="Huang S."/>
            <person name="Zeng J."/>
        </authorList>
    </citation>
    <scope>NUCLEOTIDE SEQUENCE [LARGE SCALE GENOMIC DNA]</scope>
    <source>
        <strain evidence="16">cv. BLH2017</strain>
        <tissue evidence="15">Root</tissue>
    </source>
</reference>
<feature type="binding site" evidence="11">
    <location>
        <position position="245"/>
    </location>
    <ligand>
        <name>Zn(2+)</name>
        <dbReference type="ChEBI" id="CHEBI:29105"/>
        <label>1</label>
    </ligand>
</feature>
<dbReference type="Gene3D" id="3.40.390.10">
    <property type="entry name" value="Collagenase (Catalytic Domain)"/>
    <property type="match status" value="1"/>
</dbReference>
<dbReference type="GO" id="GO:0008270">
    <property type="term" value="F:zinc ion binding"/>
    <property type="evidence" value="ECO:0007669"/>
    <property type="project" value="InterPro"/>
</dbReference>
<dbReference type="STRING" id="56857.A0A200QV47"/>
<dbReference type="GO" id="GO:0030198">
    <property type="term" value="P:extracellular matrix organization"/>
    <property type="evidence" value="ECO:0007669"/>
    <property type="project" value="TreeGrafter"/>
</dbReference>
<organism evidence="15 16">
    <name type="scientific">Macleaya cordata</name>
    <name type="common">Five-seeded plume-poppy</name>
    <name type="synonym">Bocconia cordata</name>
    <dbReference type="NCBI Taxonomy" id="56857"/>
    <lineage>
        <taxon>Eukaryota</taxon>
        <taxon>Viridiplantae</taxon>
        <taxon>Streptophyta</taxon>
        <taxon>Embryophyta</taxon>
        <taxon>Tracheophyta</taxon>
        <taxon>Spermatophyta</taxon>
        <taxon>Magnoliopsida</taxon>
        <taxon>Ranunculales</taxon>
        <taxon>Papaveraceae</taxon>
        <taxon>Papaveroideae</taxon>
        <taxon>Macleaya</taxon>
    </lineage>
</organism>
<evidence type="ECO:0000256" key="8">
    <source>
        <dbReference type="ARBA" id="ARBA00023145"/>
    </source>
</evidence>
<feature type="active site" evidence="10">
    <location>
        <position position="270"/>
    </location>
</feature>
<evidence type="ECO:0000256" key="7">
    <source>
        <dbReference type="ARBA" id="ARBA00023049"/>
    </source>
</evidence>
<dbReference type="GO" id="GO:0006508">
    <property type="term" value="P:proteolysis"/>
    <property type="evidence" value="ECO:0007669"/>
    <property type="project" value="UniProtKB-KW"/>
</dbReference>
<evidence type="ECO:0000256" key="9">
    <source>
        <dbReference type="ARBA" id="ARBA00023180"/>
    </source>
</evidence>
<feature type="binding site" evidence="11">
    <location>
        <position position="279"/>
    </location>
    <ligand>
        <name>Zn(2+)</name>
        <dbReference type="ChEBI" id="CHEBI:29105"/>
        <label>2</label>
        <note>catalytic</note>
    </ligand>
</feature>
<feature type="binding site" description="in inhibited form" evidence="11">
    <location>
        <position position="118"/>
    </location>
    <ligand>
        <name>Zn(2+)</name>
        <dbReference type="ChEBI" id="CHEBI:29105"/>
        <label>2</label>
        <note>catalytic</note>
    </ligand>
</feature>
<feature type="binding site" evidence="11">
    <location>
        <position position="235"/>
    </location>
    <ligand>
        <name>Zn(2+)</name>
        <dbReference type="ChEBI" id="CHEBI:29105"/>
        <label>1</label>
    </ligand>
</feature>
<keyword evidence="6 11" id="KW-0862">Zinc</keyword>
<dbReference type="Pfam" id="PF01471">
    <property type="entry name" value="PG_binding_1"/>
    <property type="match status" value="1"/>
</dbReference>
<dbReference type="OMA" id="FLPWCFT"/>
<keyword evidence="7" id="KW-0482">Metalloprotease</keyword>
<sequence>MMNSRAASPLQLVAFLLFLLAIFPHTIISRKFPQSFEFLQHLEGCHKGQTVKGLHEVKQYLKKFGYANVDANHAKHANDDEFDDVLESEIKTYQLNYHLNATGNLDAPTVKQMMMPRCGMPDIVNGTNTMRSGKKKNHGESSSLHTVSHFSFFSGNPRWSPSRTQLTYRFSSSVQVTDIQTLRSICSQAFAKWAAVSNFRFVEAAGNEADIVIGFHRGDHGDGFPFSSSAAVLAHAFPPMDGRFHYNADWKWSTNPGPDMFDLESVAVHEIGHLLGLHHSSEQGAIMFSGIPPGVRKRELHGDDIQGIRTLYSL</sequence>
<keyword evidence="11" id="KW-0106">Calcium</keyword>
<keyword evidence="9" id="KW-0325">Glycoprotein</keyword>
<feature type="binding site" evidence="11">
    <location>
        <position position="210"/>
    </location>
    <ligand>
        <name>Ca(2+)</name>
        <dbReference type="ChEBI" id="CHEBI:29108"/>
        <label>2</label>
    </ligand>
</feature>